<dbReference type="InterPro" id="IPR010985">
    <property type="entry name" value="Ribbon_hlx_hlx"/>
</dbReference>
<sequence>MNIERYSDQLTQQLDKAAATGTPKVREAAAMLASSLEPATRLVLVEALADAAGEISRELAPGSVELRVRGKGVDFVVVAPPSALEHDATAVAEAQAEVASLAGEPASRTTLRIPDELKQRAETAAAAEGLSLNTWLARAAALHLEQGVRSRRGRAAARMTGWAKEAD</sequence>
<proteinExistence type="predicted"/>
<protein>
    <submittedName>
        <fullName evidence="1">Toxin-antitoxin system HicB family antitoxin</fullName>
    </submittedName>
</protein>
<comment type="caution">
    <text evidence="1">The sequence shown here is derived from an EMBL/GenBank/DDBJ whole genome shotgun (WGS) entry which is preliminary data.</text>
</comment>
<dbReference type="Proteomes" id="UP001172708">
    <property type="component" value="Unassembled WGS sequence"/>
</dbReference>
<keyword evidence="2" id="KW-1185">Reference proteome</keyword>
<dbReference type="Pfam" id="PF05534">
    <property type="entry name" value="HicB"/>
    <property type="match status" value="1"/>
</dbReference>
<reference evidence="1" key="1">
    <citation type="submission" date="2023-06" db="EMBL/GenBank/DDBJ databases">
        <title>Egi l300058.</title>
        <authorList>
            <person name="Gao L."/>
            <person name="Fang B.-Z."/>
            <person name="Li W.-J."/>
        </authorList>
    </citation>
    <scope>NUCLEOTIDE SEQUENCE</scope>
    <source>
        <strain evidence="1">EGI L300058</strain>
    </source>
</reference>
<dbReference type="RefSeq" id="WP_301141262.1">
    <property type="nucleotide sequence ID" value="NZ_JAUHQA010000001.1"/>
</dbReference>
<accession>A0ABT8GEZ2</accession>
<dbReference type="InterPro" id="IPR008651">
    <property type="entry name" value="Uncharacterised_HicB"/>
</dbReference>
<organism evidence="1 2">
    <name type="scientific">Demequina muriae</name>
    <dbReference type="NCBI Taxonomy" id="3051664"/>
    <lineage>
        <taxon>Bacteria</taxon>
        <taxon>Bacillati</taxon>
        <taxon>Actinomycetota</taxon>
        <taxon>Actinomycetes</taxon>
        <taxon>Micrococcales</taxon>
        <taxon>Demequinaceae</taxon>
        <taxon>Demequina</taxon>
    </lineage>
</organism>
<dbReference type="SUPFAM" id="SSF47598">
    <property type="entry name" value="Ribbon-helix-helix"/>
    <property type="match status" value="1"/>
</dbReference>
<evidence type="ECO:0000313" key="1">
    <source>
        <dbReference type="EMBL" id="MDN4480000.1"/>
    </source>
</evidence>
<evidence type="ECO:0000313" key="2">
    <source>
        <dbReference type="Proteomes" id="UP001172708"/>
    </source>
</evidence>
<gene>
    <name evidence="1" type="ORF">QQX02_03560</name>
</gene>
<dbReference type="EMBL" id="JAUHQA010000001">
    <property type="protein sequence ID" value="MDN4480000.1"/>
    <property type="molecule type" value="Genomic_DNA"/>
</dbReference>
<name>A0ABT8GEZ2_9MICO</name>